<feature type="region of interest" description="Disordered" evidence="1">
    <location>
        <begin position="407"/>
        <end position="433"/>
    </location>
</feature>
<evidence type="ECO:0000313" key="2">
    <source>
        <dbReference type="EMBL" id="CAD8182499.1"/>
    </source>
</evidence>
<keyword evidence="3" id="KW-1185">Reference proteome</keyword>
<evidence type="ECO:0000256" key="1">
    <source>
        <dbReference type="SAM" id="MobiDB-lite"/>
    </source>
</evidence>
<accession>A0A8S1W306</accession>
<dbReference type="AlphaFoldDB" id="A0A8S1W306"/>
<dbReference type="OMA" id="QKQIKGP"/>
<dbReference type="OrthoDB" id="312793at2759"/>
<reference evidence="2" key="1">
    <citation type="submission" date="2021-01" db="EMBL/GenBank/DDBJ databases">
        <authorList>
            <consortium name="Genoscope - CEA"/>
            <person name="William W."/>
        </authorList>
    </citation>
    <scope>NUCLEOTIDE SEQUENCE</scope>
</reference>
<dbReference type="Proteomes" id="UP000683925">
    <property type="component" value="Unassembled WGS sequence"/>
</dbReference>
<protein>
    <submittedName>
        <fullName evidence="2">Uncharacterized protein</fullName>
    </submittedName>
</protein>
<proteinExistence type="predicted"/>
<feature type="compositionally biased region" description="Polar residues" evidence="1">
    <location>
        <begin position="408"/>
        <end position="433"/>
    </location>
</feature>
<evidence type="ECO:0000313" key="3">
    <source>
        <dbReference type="Proteomes" id="UP000683925"/>
    </source>
</evidence>
<gene>
    <name evidence="2" type="ORF">POCTA_138.1.T0790046</name>
</gene>
<sequence>MYSNSKGGSTIYNNGVDKKQYQGQLAQTQKQCEKQEQVEIQYFIYQDLQNLINIIYQRKAVLEFFKNNPTHEMITQSNNKLILQLNLSKAIHFDQYQQYKEQPQLFKFLREERSKAYTILNEMIDNKDQFLKGNQSNEVVIPTYLKKYKEQYKTQDFKMNDQIPLQETNQVAKFDEGILQKIISSIQNTDNQIDQIRRNKSYKVPDQKEILQNANNYYNWTSQQLKQNFSMLNPQDSQNTKQDNSQYKQSRIQNIGQEMDQKIPQSVYDEKQNHNSQQGKGIFEKEKLIGFINFLRQQNPIPSNKYPSHNKTHFPETPLNNKQQHDNDQIQWAVKFEKQYLLQQLKDLHNYFNLFTEYQKQIKGPETGQIDEKVVKTLINNDMKQKKDGQTYILDLDGFMNYCKDQIEPSSSSNQNYPTTDHQNSGKKTGHLQNQQVNQEYDKDQIYKFYEWFCAYYKIK</sequence>
<organism evidence="2 3">
    <name type="scientific">Paramecium octaurelia</name>
    <dbReference type="NCBI Taxonomy" id="43137"/>
    <lineage>
        <taxon>Eukaryota</taxon>
        <taxon>Sar</taxon>
        <taxon>Alveolata</taxon>
        <taxon>Ciliophora</taxon>
        <taxon>Intramacronucleata</taxon>
        <taxon>Oligohymenophorea</taxon>
        <taxon>Peniculida</taxon>
        <taxon>Parameciidae</taxon>
        <taxon>Paramecium</taxon>
    </lineage>
</organism>
<comment type="caution">
    <text evidence="2">The sequence shown here is derived from an EMBL/GenBank/DDBJ whole genome shotgun (WGS) entry which is preliminary data.</text>
</comment>
<dbReference type="EMBL" id="CAJJDP010000078">
    <property type="protein sequence ID" value="CAD8182499.1"/>
    <property type="molecule type" value="Genomic_DNA"/>
</dbReference>
<name>A0A8S1W306_PAROT</name>